<sequence>MSVFQFFKRLFRKRWRRWRRAIWSCSIVLIVCALLWSVQNIKEQTKKLLTAASDETPLALETMHYLQIEDHKQKERMQDQRAFMQKLNASRGKKHVHVRITYVCGVEEQDLGKLTADGIYELMNKNPLWQGRLDKKGEVWLEQNVVDLSPTCKRQAYISMDANGNLTLFDGPPEEEKVMKTFFQLDVGSMESSLPEDVLKQLEEGIRVQDMDEFNSVLSTFSDYARDMAENVMKPTP</sequence>
<feature type="domain" description="Bypass of forespore C C-terminal" evidence="2">
    <location>
        <begin position="147"/>
        <end position="222"/>
    </location>
</feature>
<dbReference type="AlphaFoldDB" id="A0A0M1P147"/>
<evidence type="ECO:0000259" key="2">
    <source>
        <dbReference type="Pfam" id="PF08955"/>
    </source>
</evidence>
<name>A0A0M1P147_9BACL</name>
<dbReference type="Proteomes" id="UP000036932">
    <property type="component" value="Unassembled WGS sequence"/>
</dbReference>
<dbReference type="PATRIC" id="fig|1705565.3.peg.2493"/>
<dbReference type="InterPro" id="IPR038117">
    <property type="entry name" value="BofC_C_sf"/>
</dbReference>
<dbReference type="InterPro" id="IPR015050">
    <property type="entry name" value="BofC_C"/>
</dbReference>
<evidence type="ECO:0000313" key="3">
    <source>
        <dbReference type="EMBL" id="KOR88228.1"/>
    </source>
</evidence>
<keyword evidence="1" id="KW-0812">Transmembrane</keyword>
<gene>
    <name evidence="3" type="ORF">AM231_03125</name>
</gene>
<organism evidence="3 4">
    <name type="scientific">Paenibacillus solani</name>
    <dbReference type="NCBI Taxonomy" id="1705565"/>
    <lineage>
        <taxon>Bacteria</taxon>
        <taxon>Bacillati</taxon>
        <taxon>Bacillota</taxon>
        <taxon>Bacilli</taxon>
        <taxon>Bacillales</taxon>
        <taxon>Paenibacillaceae</taxon>
        <taxon>Paenibacillus</taxon>
    </lineage>
</organism>
<dbReference type="Gene3D" id="3.30.70.1740">
    <property type="entry name" value="Bypass-of-forespore C, C-terminal domain"/>
    <property type="match status" value="1"/>
</dbReference>
<evidence type="ECO:0000256" key="1">
    <source>
        <dbReference type="SAM" id="Phobius"/>
    </source>
</evidence>
<dbReference type="Pfam" id="PF08955">
    <property type="entry name" value="BofC_C"/>
    <property type="match status" value="1"/>
</dbReference>
<keyword evidence="1" id="KW-0472">Membrane</keyword>
<keyword evidence="1" id="KW-1133">Transmembrane helix</keyword>
<dbReference type="RefSeq" id="WP_054401301.1">
    <property type="nucleotide sequence ID" value="NZ_LIUT01000001.1"/>
</dbReference>
<protein>
    <recommendedName>
        <fullName evidence="2">Bypass of forespore C C-terminal domain-containing protein</fullName>
    </recommendedName>
</protein>
<evidence type="ECO:0000313" key="4">
    <source>
        <dbReference type="Proteomes" id="UP000036932"/>
    </source>
</evidence>
<reference evidence="4" key="1">
    <citation type="submission" date="2015-08" db="EMBL/GenBank/DDBJ databases">
        <title>Genome sequencing project for genomic taxonomy and phylogenomics of Bacillus-like bacteria.</title>
        <authorList>
            <person name="Liu B."/>
            <person name="Wang J."/>
            <person name="Zhu Y."/>
            <person name="Liu G."/>
            <person name="Chen Q."/>
            <person name="Chen Z."/>
            <person name="Lan J."/>
            <person name="Che J."/>
            <person name="Ge C."/>
            <person name="Shi H."/>
            <person name="Pan Z."/>
            <person name="Liu X."/>
        </authorList>
    </citation>
    <scope>NUCLEOTIDE SEQUENCE [LARGE SCALE GENOMIC DNA]</scope>
    <source>
        <strain evidence="4">FJAT-22460</strain>
    </source>
</reference>
<comment type="caution">
    <text evidence="3">The sequence shown here is derived from an EMBL/GenBank/DDBJ whole genome shotgun (WGS) entry which is preliminary data.</text>
</comment>
<feature type="transmembrane region" description="Helical" evidence="1">
    <location>
        <begin position="21"/>
        <end position="38"/>
    </location>
</feature>
<accession>A0A0M1P147</accession>
<dbReference type="EMBL" id="LIUT01000001">
    <property type="protein sequence ID" value="KOR88228.1"/>
    <property type="molecule type" value="Genomic_DNA"/>
</dbReference>
<keyword evidence="4" id="KW-1185">Reference proteome</keyword>
<proteinExistence type="predicted"/>
<dbReference type="OrthoDB" id="2678751at2"/>